<feature type="binding site" evidence="5">
    <location>
        <position position="248"/>
    </location>
    <ligand>
        <name>Ca(2+)</name>
        <dbReference type="ChEBI" id="CHEBI:29108"/>
        <label>1</label>
        <note>catalytic</note>
    </ligand>
</feature>
<feature type="binding site" evidence="5">
    <location>
        <position position="63"/>
    </location>
    <ligand>
        <name>Ca(2+)</name>
        <dbReference type="ChEBI" id="CHEBI:29108"/>
        <label>1</label>
        <note>catalytic</note>
    </ligand>
</feature>
<keyword evidence="4" id="KW-0325">Glycoprotein</keyword>
<gene>
    <name evidence="6" type="ORF">EMCG_06769</name>
</gene>
<dbReference type="Gene3D" id="2.120.10.30">
    <property type="entry name" value="TolB, C-terminal domain"/>
    <property type="match status" value="1"/>
</dbReference>
<accession>A0A0G2IB89</accession>
<evidence type="ECO:0000256" key="2">
    <source>
        <dbReference type="ARBA" id="ARBA00022801"/>
    </source>
</evidence>
<dbReference type="AlphaFoldDB" id="A0A0G2IB89"/>
<dbReference type="InterPro" id="IPR002640">
    <property type="entry name" value="Arylesterase"/>
</dbReference>
<comment type="similarity">
    <text evidence="1">Belongs to the paraoxonase family.</text>
</comment>
<dbReference type="Pfam" id="PF01731">
    <property type="entry name" value="Arylesterase"/>
    <property type="match status" value="1"/>
</dbReference>
<reference evidence="7" key="1">
    <citation type="journal article" date="2015" name="PLoS Genet.">
        <title>The dynamic genome and transcriptome of the human fungal pathogen Blastomyces and close relative Emmonsia.</title>
        <authorList>
            <person name="Munoz J.F."/>
            <person name="Gauthier G.M."/>
            <person name="Desjardins C.A."/>
            <person name="Gallo J.E."/>
            <person name="Holder J."/>
            <person name="Sullivan T.D."/>
            <person name="Marty A.J."/>
            <person name="Carmen J.C."/>
            <person name="Chen Z."/>
            <person name="Ding L."/>
            <person name="Gujja S."/>
            <person name="Magrini V."/>
            <person name="Misas E."/>
            <person name="Mitreva M."/>
            <person name="Priest M."/>
            <person name="Saif S."/>
            <person name="Whiston E.A."/>
            <person name="Young S."/>
            <person name="Zeng Q."/>
            <person name="Goldman W.E."/>
            <person name="Mardis E.R."/>
            <person name="Taylor J.W."/>
            <person name="McEwen J.G."/>
            <person name="Clay O.K."/>
            <person name="Klein B.S."/>
            <person name="Cuomo C.A."/>
        </authorList>
    </citation>
    <scope>NUCLEOTIDE SEQUENCE [LARGE SCALE GENOMIC DNA]</scope>
    <source>
        <strain evidence="7">UAMH 3008</strain>
    </source>
</reference>
<dbReference type="EMBL" id="LCZI01000234">
    <property type="protein sequence ID" value="KKZ67535.1"/>
    <property type="molecule type" value="Genomic_DNA"/>
</dbReference>
<dbReference type="InterPro" id="IPR011042">
    <property type="entry name" value="6-blade_b-propeller_TolB-like"/>
</dbReference>
<evidence type="ECO:0000313" key="7">
    <source>
        <dbReference type="Proteomes" id="UP000034164"/>
    </source>
</evidence>
<name>A0A0G2IB89_9EURO</name>
<dbReference type="GO" id="GO:0046872">
    <property type="term" value="F:metal ion binding"/>
    <property type="evidence" value="ECO:0007669"/>
    <property type="project" value="UniProtKB-KW"/>
</dbReference>
<feature type="binding site" evidence="5">
    <location>
        <position position="295"/>
    </location>
    <ligand>
        <name>Ca(2+)</name>
        <dbReference type="ChEBI" id="CHEBI:29108"/>
        <label>1</label>
        <note>catalytic</note>
    </ligand>
</feature>
<dbReference type="OrthoDB" id="5307922at2759"/>
<proteinExistence type="inferred from homology"/>
<comment type="cofactor">
    <cofactor evidence="5">
        <name>Ca(2+)</name>
        <dbReference type="ChEBI" id="CHEBI:29108"/>
    </cofactor>
    <text evidence="5">Binds 2 calcium ions per subunit.</text>
</comment>
<protein>
    <submittedName>
        <fullName evidence="6">Uncharacterized protein</fullName>
    </submittedName>
</protein>
<feature type="binding site" evidence="5">
    <location>
        <position position="296"/>
    </location>
    <ligand>
        <name>Ca(2+)</name>
        <dbReference type="ChEBI" id="CHEBI:29108"/>
        <label>1</label>
        <note>catalytic</note>
    </ligand>
</feature>
<keyword evidence="5" id="KW-0106">Calcium</keyword>
<evidence type="ECO:0000256" key="5">
    <source>
        <dbReference type="PIRSR" id="PIRSR602640-2"/>
    </source>
</evidence>
<dbReference type="SUPFAM" id="SSF63829">
    <property type="entry name" value="Calcium-dependent phosphotriesterase"/>
    <property type="match status" value="1"/>
</dbReference>
<dbReference type="PANTHER" id="PTHR11799:SF30">
    <property type="entry name" value="SERUM PARAOXONASE_ARYLESTERASE 2"/>
    <property type="match status" value="1"/>
</dbReference>
<keyword evidence="3" id="KW-1015">Disulfide bond</keyword>
<organism evidence="6 7">
    <name type="scientific">[Emmonsia] crescens</name>
    <dbReference type="NCBI Taxonomy" id="73230"/>
    <lineage>
        <taxon>Eukaryota</taxon>
        <taxon>Fungi</taxon>
        <taxon>Dikarya</taxon>
        <taxon>Ascomycota</taxon>
        <taxon>Pezizomycotina</taxon>
        <taxon>Eurotiomycetes</taxon>
        <taxon>Eurotiomycetidae</taxon>
        <taxon>Onygenales</taxon>
        <taxon>Ajellomycetaceae</taxon>
        <taxon>Emergomyces</taxon>
    </lineage>
</organism>
<sequence length="416" mass="46543">MVLSRIGKTAAALALIAGTLAVVLYKPLVVKMDTLHDLPREWHPFDGGSANIRFADTIRYSEDILIDYDHGIAIISFDPTRSEWNTVMGIFKNPDPKGSLYIYDYAATGTIRELELTGFPDTADFHPLGVHFFRSSPDSPTRLFVVNHQRTGSTVAVFDVDYDLYQAKYIRTISDNDETIISPNSIAPVSYTQFYVTNDHRYIARTSTFLNKIETYLMRPWSWVTFVDFSSSQDLRCTIVARNIEFANGILVTPTGKEVIVTSSAADSLYVYKRNPENNLLSSTRESIPVNFHPDNVKFDYSLDISDPTVFDSEGRFLRGVIVAGHPSLIKLHRMSRTPESVNAPSWVVEIRRGTGADPAPCPAAPQHPVFYARTLYQSNGEHFPSSSTGIMDSKRGHLLVSALYGKGILDISWKV</sequence>
<dbReference type="GO" id="GO:0004064">
    <property type="term" value="F:arylesterase activity"/>
    <property type="evidence" value="ECO:0007669"/>
    <property type="project" value="InterPro"/>
</dbReference>
<evidence type="ECO:0000256" key="1">
    <source>
        <dbReference type="ARBA" id="ARBA00008595"/>
    </source>
</evidence>
<dbReference type="InterPro" id="IPR051288">
    <property type="entry name" value="Serum_paraoxonase/arylesterase"/>
</dbReference>
<feature type="binding site" evidence="5">
    <location>
        <position position="184"/>
    </location>
    <ligand>
        <name>Ca(2+)</name>
        <dbReference type="ChEBI" id="CHEBI:29108"/>
        <label>1</label>
        <note>catalytic</note>
    </ligand>
</feature>
<evidence type="ECO:0000256" key="4">
    <source>
        <dbReference type="ARBA" id="ARBA00023180"/>
    </source>
</evidence>
<dbReference type="VEuPathDB" id="FungiDB:EMCG_06769"/>
<evidence type="ECO:0000313" key="6">
    <source>
        <dbReference type="EMBL" id="KKZ67535.1"/>
    </source>
</evidence>
<dbReference type="PANTHER" id="PTHR11799">
    <property type="entry name" value="PARAOXONASE"/>
    <property type="match status" value="1"/>
</dbReference>
<keyword evidence="2" id="KW-0378">Hydrolase</keyword>
<evidence type="ECO:0000256" key="3">
    <source>
        <dbReference type="ARBA" id="ARBA00023157"/>
    </source>
</evidence>
<keyword evidence="5" id="KW-0479">Metal-binding</keyword>
<dbReference type="Proteomes" id="UP000034164">
    <property type="component" value="Unassembled WGS sequence"/>
</dbReference>
<comment type="caution">
    <text evidence="6">The sequence shown here is derived from an EMBL/GenBank/DDBJ whole genome shotgun (WGS) entry which is preliminary data.</text>
</comment>